<comment type="caution">
    <text evidence="1">The sequence shown here is derived from an EMBL/GenBank/DDBJ whole genome shotgun (WGS) entry which is preliminary data.</text>
</comment>
<dbReference type="PANTHER" id="PTHR47331:SF1">
    <property type="entry name" value="GAG-LIKE PROTEIN"/>
    <property type="match status" value="1"/>
</dbReference>
<dbReference type="SUPFAM" id="SSF53098">
    <property type="entry name" value="Ribonuclease H-like"/>
    <property type="match status" value="1"/>
</dbReference>
<gene>
    <name evidence="1" type="ORF">ACEWY4_018416</name>
</gene>
<evidence type="ECO:0008006" key="3">
    <source>
        <dbReference type="Google" id="ProtNLM"/>
    </source>
</evidence>
<evidence type="ECO:0000313" key="1">
    <source>
        <dbReference type="EMBL" id="KAL2085096.1"/>
    </source>
</evidence>
<organism evidence="1 2">
    <name type="scientific">Coilia grayii</name>
    <name type="common">Gray's grenadier anchovy</name>
    <dbReference type="NCBI Taxonomy" id="363190"/>
    <lineage>
        <taxon>Eukaryota</taxon>
        <taxon>Metazoa</taxon>
        <taxon>Chordata</taxon>
        <taxon>Craniata</taxon>
        <taxon>Vertebrata</taxon>
        <taxon>Euteleostomi</taxon>
        <taxon>Actinopterygii</taxon>
        <taxon>Neopterygii</taxon>
        <taxon>Teleostei</taxon>
        <taxon>Clupei</taxon>
        <taxon>Clupeiformes</taxon>
        <taxon>Clupeoidei</taxon>
        <taxon>Engraulidae</taxon>
        <taxon>Coilinae</taxon>
        <taxon>Coilia</taxon>
    </lineage>
</organism>
<dbReference type="AlphaFoldDB" id="A0ABD1JED6"/>
<protein>
    <recommendedName>
        <fullName evidence="3">Integrase catalytic domain-containing protein</fullName>
    </recommendedName>
</protein>
<reference evidence="1 2" key="1">
    <citation type="submission" date="2024-09" db="EMBL/GenBank/DDBJ databases">
        <title>A chromosome-level genome assembly of Gray's grenadier anchovy, Coilia grayii.</title>
        <authorList>
            <person name="Fu Z."/>
        </authorList>
    </citation>
    <scope>NUCLEOTIDE SEQUENCE [LARGE SCALE GENOMIC DNA]</scope>
    <source>
        <strain evidence="1">G4</strain>
        <tissue evidence="1">Muscle</tissue>
    </source>
</reference>
<evidence type="ECO:0000313" key="2">
    <source>
        <dbReference type="Proteomes" id="UP001591681"/>
    </source>
</evidence>
<accession>A0ABD1JED6</accession>
<dbReference type="Gene3D" id="3.30.420.10">
    <property type="entry name" value="Ribonuclease H-like superfamily/Ribonuclease H"/>
    <property type="match status" value="1"/>
</dbReference>
<dbReference type="InterPro" id="IPR036397">
    <property type="entry name" value="RNaseH_sf"/>
</dbReference>
<dbReference type="PANTHER" id="PTHR47331">
    <property type="entry name" value="PHD-TYPE DOMAIN-CONTAINING PROTEIN"/>
    <property type="match status" value="1"/>
</dbReference>
<dbReference type="EMBL" id="JBHFQA010000016">
    <property type="protein sequence ID" value="KAL2085096.1"/>
    <property type="molecule type" value="Genomic_DNA"/>
</dbReference>
<keyword evidence="2" id="KW-1185">Reference proteome</keyword>
<sequence length="172" mass="19425">MLNEEMKAFGGQCISLDDLMRAEKAIVVFCQHQSHKSTIYRLDPVLEDGVLRVGGRLNRAAMPEEAKRPMILVKRYGVIFTCMSTRAVHLEMAHTLDTDSCINALRRFISRRGQVTHIRSDNGTNLVGAKKELQNAISTWNKEKIHNAMLQKGIQWSFYPLQPHTMVGCGKG</sequence>
<dbReference type="Proteomes" id="UP001591681">
    <property type="component" value="Unassembled WGS sequence"/>
</dbReference>
<name>A0ABD1JED6_9TELE</name>
<proteinExistence type="predicted"/>
<dbReference type="InterPro" id="IPR012337">
    <property type="entry name" value="RNaseH-like_sf"/>
</dbReference>